<dbReference type="PROSITE" id="PS00107">
    <property type="entry name" value="PROTEIN_KINASE_ATP"/>
    <property type="match status" value="1"/>
</dbReference>
<evidence type="ECO:0000256" key="6">
    <source>
        <dbReference type="PROSITE-ProRule" id="PRU10141"/>
    </source>
</evidence>
<dbReference type="SUPFAM" id="SSF56112">
    <property type="entry name" value="Protein kinase-like (PK-like)"/>
    <property type="match status" value="1"/>
</dbReference>
<evidence type="ECO:0000256" key="2">
    <source>
        <dbReference type="ARBA" id="ARBA00022741"/>
    </source>
</evidence>
<dbReference type="InterPro" id="IPR011990">
    <property type="entry name" value="TPR-like_helical_dom_sf"/>
</dbReference>
<dbReference type="Pfam" id="PF13424">
    <property type="entry name" value="TPR_12"/>
    <property type="match status" value="2"/>
</dbReference>
<dbReference type="InterPro" id="IPR011009">
    <property type="entry name" value="Kinase-like_dom_sf"/>
</dbReference>
<gene>
    <name evidence="9" type="ORF">NM961_02275</name>
</gene>
<feature type="binding site" evidence="6">
    <location>
        <position position="110"/>
    </location>
    <ligand>
        <name>ATP</name>
        <dbReference type="ChEBI" id="CHEBI:30616"/>
    </ligand>
</feature>
<evidence type="ECO:0000256" key="5">
    <source>
        <dbReference type="PROSITE-ProRule" id="PRU00339"/>
    </source>
</evidence>
<keyword evidence="3 9" id="KW-0418">Kinase</keyword>
<dbReference type="PANTHER" id="PTHR43289">
    <property type="entry name" value="MITOGEN-ACTIVATED PROTEIN KINASE KINASE KINASE 20-RELATED"/>
    <property type="match status" value="1"/>
</dbReference>
<name>A0ABT1QLX8_9GAMM</name>
<dbReference type="Pfam" id="PF13374">
    <property type="entry name" value="TPR_10"/>
    <property type="match status" value="2"/>
</dbReference>
<evidence type="ECO:0000259" key="8">
    <source>
        <dbReference type="PROSITE" id="PS50011"/>
    </source>
</evidence>
<proteinExistence type="predicted"/>
<dbReference type="RefSeq" id="WP_255910793.1">
    <property type="nucleotide sequence ID" value="NZ_JANFQO010000002.1"/>
</dbReference>
<feature type="domain" description="Protein kinase" evidence="8">
    <location>
        <begin position="79"/>
        <end position="340"/>
    </location>
</feature>
<keyword evidence="2 6" id="KW-0547">Nucleotide-binding</keyword>
<dbReference type="InterPro" id="IPR000719">
    <property type="entry name" value="Prot_kinase_dom"/>
</dbReference>
<evidence type="ECO:0000256" key="4">
    <source>
        <dbReference type="ARBA" id="ARBA00022840"/>
    </source>
</evidence>
<evidence type="ECO:0000256" key="3">
    <source>
        <dbReference type="ARBA" id="ARBA00022777"/>
    </source>
</evidence>
<dbReference type="InterPro" id="IPR008271">
    <property type="entry name" value="Ser/Thr_kinase_AS"/>
</dbReference>
<dbReference type="EMBL" id="JANFQO010000002">
    <property type="protein sequence ID" value="MCQ4163528.1"/>
    <property type="molecule type" value="Genomic_DNA"/>
</dbReference>
<dbReference type="Gene3D" id="1.10.510.10">
    <property type="entry name" value="Transferase(Phosphotransferase) domain 1"/>
    <property type="match status" value="1"/>
</dbReference>
<keyword evidence="7" id="KW-0812">Transmembrane</keyword>
<keyword evidence="7" id="KW-1133">Transmembrane helix</keyword>
<dbReference type="InterPro" id="IPR017441">
    <property type="entry name" value="Protein_kinase_ATP_BS"/>
</dbReference>
<dbReference type="SMART" id="SM00028">
    <property type="entry name" value="TPR"/>
    <property type="match status" value="5"/>
</dbReference>
<evidence type="ECO:0000313" key="9">
    <source>
        <dbReference type="EMBL" id="MCQ4163528.1"/>
    </source>
</evidence>
<dbReference type="PROSITE" id="PS50011">
    <property type="entry name" value="PROTEIN_KINASE_DOM"/>
    <property type="match status" value="1"/>
</dbReference>
<protein>
    <submittedName>
        <fullName evidence="9">Serine/threonine-protein kinase</fullName>
    </submittedName>
</protein>
<organism evidence="9 10">
    <name type="scientific">Tahibacter harae</name>
    <dbReference type="NCBI Taxonomy" id="2963937"/>
    <lineage>
        <taxon>Bacteria</taxon>
        <taxon>Pseudomonadati</taxon>
        <taxon>Pseudomonadota</taxon>
        <taxon>Gammaproteobacteria</taxon>
        <taxon>Lysobacterales</taxon>
        <taxon>Rhodanobacteraceae</taxon>
        <taxon>Tahibacter</taxon>
    </lineage>
</organism>
<accession>A0ABT1QLX8</accession>
<keyword evidence="5" id="KW-0802">TPR repeat</keyword>
<dbReference type="InterPro" id="IPR019734">
    <property type="entry name" value="TPR_rpt"/>
</dbReference>
<feature type="transmembrane region" description="Helical" evidence="7">
    <location>
        <begin position="365"/>
        <end position="388"/>
    </location>
</feature>
<dbReference type="Proteomes" id="UP001165498">
    <property type="component" value="Unassembled WGS sequence"/>
</dbReference>
<evidence type="ECO:0000256" key="7">
    <source>
        <dbReference type="SAM" id="Phobius"/>
    </source>
</evidence>
<evidence type="ECO:0000256" key="1">
    <source>
        <dbReference type="ARBA" id="ARBA00022679"/>
    </source>
</evidence>
<keyword evidence="1" id="KW-0808">Transferase</keyword>
<reference evidence="9" key="1">
    <citation type="submission" date="2022-07" db="EMBL/GenBank/DDBJ databases">
        <title>Tahibacter sp., a new gammaproteobacterium isolated from the silt sample collected at pig farm.</title>
        <authorList>
            <person name="Chen H."/>
        </authorList>
    </citation>
    <scope>NUCLEOTIDE SEQUENCE</scope>
    <source>
        <strain evidence="9">P2K</strain>
    </source>
</reference>
<sequence>MQREHFAQVRALFDAVCDLDEPLRSARLRELSGDAAVVAKVQALLDRTEMNPWQIVEPALKSLAAAGGEVQVGDRLGNWTLLAQIGQGGMGTVYRAQRNDGHFEQIAAVKLLRGIPSSEALERLAQERQILARLSHPNIARLLDGGATPSGQPYLVMDYVEGVPIDDYLRQRGLALPELLRLLIAVADGVSFAHQRLIVHCDLKPGNILVDAQGRPVLLDFGIASLIDDRGLSAAAVDERSSRAFTPGYASPEQRAGSEVSTATDVYGLGRVLWHLLQLGRTAAAPCPATDRWDAAAVDDPANAAVPRALRAIVKRATAADPAQRYISVSAFADDLRRFLDREPVAAMGAQRGYRLACYLRRNALVLSLAAVAVLALLGGLFGTLLSLRDARLQRQQAQAAGARAERTAEFLGNLLSAADPDQARNLDTRLVRLLLDDAARNAQKELADEPRVLAQISAVIGKTYHQISEYALAQQYLQRALDLMPPGQLRERLAVRQKIAHALAAQGQTPLALQQYEAILREREQVFGADDPDTLESAHALIFQWTDNGDFPHALEASSALQPRLERLLGSDHETTLANLQTLAIARTELGQFAAAEETLKSLLQRRLRVNGELNSQTIAVQTSLAILYLRQQRFAEAEALLRGLLPKAEQRFGNLSFAAINFAALLGSALRLGGKLDESRPYYRQALDRATQAWGADNTRTLNYELNYANLEVASGQADPALQRLARIEPALTSSLGAESPALAELERTRARALAALGRTAAARQAWQRALAIDRKVFGDDAHPQIVEDLAGIAALKEA</sequence>
<keyword evidence="10" id="KW-1185">Reference proteome</keyword>
<dbReference type="SMART" id="SM00220">
    <property type="entry name" value="S_TKc"/>
    <property type="match status" value="1"/>
</dbReference>
<dbReference type="PANTHER" id="PTHR43289:SF34">
    <property type="entry name" value="SERINE_THREONINE-PROTEIN KINASE YBDM-RELATED"/>
    <property type="match status" value="1"/>
</dbReference>
<dbReference type="PROSITE" id="PS50005">
    <property type="entry name" value="TPR"/>
    <property type="match status" value="1"/>
</dbReference>
<keyword evidence="4 6" id="KW-0067">ATP-binding</keyword>
<dbReference type="GO" id="GO:0016301">
    <property type="term" value="F:kinase activity"/>
    <property type="evidence" value="ECO:0007669"/>
    <property type="project" value="UniProtKB-KW"/>
</dbReference>
<dbReference type="SUPFAM" id="SSF48452">
    <property type="entry name" value="TPR-like"/>
    <property type="match status" value="2"/>
</dbReference>
<dbReference type="PROSITE" id="PS00108">
    <property type="entry name" value="PROTEIN_KINASE_ST"/>
    <property type="match status" value="1"/>
</dbReference>
<comment type="caution">
    <text evidence="9">The sequence shown here is derived from an EMBL/GenBank/DDBJ whole genome shotgun (WGS) entry which is preliminary data.</text>
</comment>
<keyword evidence="7" id="KW-0472">Membrane</keyword>
<dbReference type="Gene3D" id="3.30.200.20">
    <property type="entry name" value="Phosphorylase Kinase, domain 1"/>
    <property type="match status" value="1"/>
</dbReference>
<evidence type="ECO:0000313" key="10">
    <source>
        <dbReference type="Proteomes" id="UP001165498"/>
    </source>
</evidence>
<dbReference type="CDD" id="cd14014">
    <property type="entry name" value="STKc_PknB_like"/>
    <property type="match status" value="1"/>
</dbReference>
<dbReference type="Pfam" id="PF00069">
    <property type="entry name" value="Pkinase"/>
    <property type="match status" value="1"/>
</dbReference>
<dbReference type="Gene3D" id="1.25.40.10">
    <property type="entry name" value="Tetratricopeptide repeat domain"/>
    <property type="match status" value="2"/>
</dbReference>
<feature type="repeat" description="TPR" evidence="5">
    <location>
        <begin position="455"/>
        <end position="488"/>
    </location>
</feature>